<keyword evidence="3" id="KW-1185">Reference proteome</keyword>
<feature type="transmembrane region" description="Helical" evidence="1">
    <location>
        <begin position="152"/>
        <end position="174"/>
    </location>
</feature>
<accession>A0ABP1RVH0</accession>
<proteinExistence type="predicted"/>
<feature type="transmembrane region" description="Helical" evidence="1">
    <location>
        <begin position="186"/>
        <end position="205"/>
    </location>
</feature>
<feature type="transmembrane region" description="Helical" evidence="1">
    <location>
        <begin position="42"/>
        <end position="64"/>
    </location>
</feature>
<evidence type="ECO:0000313" key="2">
    <source>
        <dbReference type="EMBL" id="CAL8136581.1"/>
    </source>
</evidence>
<reference evidence="2 3" key="1">
    <citation type="submission" date="2024-08" db="EMBL/GenBank/DDBJ databases">
        <authorList>
            <person name="Cucini C."/>
            <person name="Frati F."/>
        </authorList>
    </citation>
    <scope>NUCLEOTIDE SEQUENCE [LARGE SCALE GENOMIC DNA]</scope>
</reference>
<feature type="transmembrane region" description="Helical" evidence="1">
    <location>
        <begin position="84"/>
        <end position="105"/>
    </location>
</feature>
<name>A0ABP1RVH0_9HEXA</name>
<evidence type="ECO:0000313" key="3">
    <source>
        <dbReference type="Proteomes" id="UP001642540"/>
    </source>
</evidence>
<protein>
    <submittedName>
        <fullName evidence="2">Uncharacterized protein</fullName>
    </submittedName>
</protein>
<feature type="transmembrane region" description="Helical" evidence="1">
    <location>
        <begin position="12"/>
        <end position="30"/>
    </location>
</feature>
<comment type="caution">
    <text evidence="2">The sequence shown here is derived from an EMBL/GenBank/DDBJ whole genome shotgun (WGS) entry which is preliminary data.</text>
</comment>
<evidence type="ECO:0000256" key="1">
    <source>
        <dbReference type="SAM" id="Phobius"/>
    </source>
</evidence>
<feature type="transmembrane region" description="Helical" evidence="1">
    <location>
        <begin position="226"/>
        <end position="247"/>
    </location>
</feature>
<feature type="transmembrane region" description="Helical" evidence="1">
    <location>
        <begin position="259"/>
        <end position="281"/>
    </location>
</feature>
<keyword evidence="1" id="KW-1133">Transmembrane helix</keyword>
<feature type="transmembrane region" description="Helical" evidence="1">
    <location>
        <begin position="111"/>
        <end position="131"/>
    </location>
</feature>
<keyword evidence="1" id="KW-0472">Membrane</keyword>
<dbReference type="Proteomes" id="UP001642540">
    <property type="component" value="Unassembled WGS sequence"/>
</dbReference>
<sequence>MMGCQIGIESYFLRVFVLVVQLGCGIWAASWSAFFNTKEVDIWAYVIFGIYIALGLIILFNVGIEIRIGCQLQRLSLAPNLFPLNFNLTYLLCSVATISLLFILAVYNGEIIYAGGALVSAPLIVSVTNYPSAVFAPTMLGARLFFPRKFKLVPYGIIVPWLDLGCGVAITIWTAFFNDLEVRMEAYGILVTEFAFMIGLIWYYSKKMISRLTKFPLGKITIPNSVVGGAAIGTTFCFCIVAFYNVVVLGNDELMRTSPVFKVALYLFALENLVILTITLLTQKSEVVRGGVDPGIKNVANPDHVGVDADVEIKKEKEPAPALGFAEGQDNRLQFLGKV</sequence>
<dbReference type="EMBL" id="CAXLJM020000111">
    <property type="protein sequence ID" value="CAL8136581.1"/>
    <property type="molecule type" value="Genomic_DNA"/>
</dbReference>
<organism evidence="2 3">
    <name type="scientific">Orchesella dallaii</name>
    <dbReference type="NCBI Taxonomy" id="48710"/>
    <lineage>
        <taxon>Eukaryota</taxon>
        <taxon>Metazoa</taxon>
        <taxon>Ecdysozoa</taxon>
        <taxon>Arthropoda</taxon>
        <taxon>Hexapoda</taxon>
        <taxon>Collembola</taxon>
        <taxon>Entomobryomorpha</taxon>
        <taxon>Entomobryoidea</taxon>
        <taxon>Orchesellidae</taxon>
        <taxon>Orchesellinae</taxon>
        <taxon>Orchesella</taxon>
    </lineage>
</organism>
<keyword evidence="1" id="KW-0812">Transmembrane</keyword>
<gene>
    <name evidence="2" type="ORF">ODALV1_LOCUS26512</name>
</gene>